<dbReference type="SUPFAM" id="SSF46785">
    <property type="entry name" value="Winged helix' DNA-binding domain"/>
    <property type="match status" value="1"/>
</dbReference>
<sequence length="145" mass="16440">MSNITGLELSSRKIDYLKYLFGKEGSIRTTQISKQLQVDPSTATKTLQELNAEGYVDHIPYRGVKLTDIGREYAEFSIRRHRILSLMLSHYGIKGEDACREVSRFESKVSKEAIDRICKSMGHPTTSICGLISHKECENHSDNKC</sequence>
<name>F7XP66_METZD</name>
<comment type="similarity">
    <text evidence="1">Belongs to the DtxR/MntR family.</text>
</comment>
<keyword evidence="4" id="KW-0804">Transcription</keyword>
<dbReference type="EMBL" id="CP002101">
    <property type="protein sequence ID" value="AEH61358.1"/>
    <property type="molecule type" value="Genomic_DNA"/>
</dbReference>
<dbReference type="GO" id="GO:0046914">
    <property type="term" value="F:transition metal ion binding"/>
    <property type="evidence" value="ECO:0007669"/>
    <property type="project" value="InterPro"/>
</dbReference>
<dbReference type="Pfam" id="PF02742">
    <property type="entry name" value="Fe_dep_repr_C"/>
    <property type="match status" value="1"/>
</dbReference>
<dbReference type="GO" id="GO:0003700">
    <property type="term" value="F:DNA-binding transcription factor activity"/>
    <property type="evidence" value="ECO:0007669"/>
    <property type="project" value="InterPro"/>
</dbReference>
<protein>
    <submittedName>
        <fullName evidence="6">Iron (Metal) dependent repressor, DtxR family</fullName>
    </submittedName>
</protein>
<dbReference type="HOGENOM" id="CLU_069532_4_1_2"/>
<reference evidence="6 7" key="1">
    <citation type="submission" date="2010-07" db="EMBL/GenBank/DDBJ databases">
        <title>The complete genome of Methanosalsum zhilinae DSM 4017.</title>
        <authorList>
            <consortium name="US DOE Joint Genome Institute (JGI-PGF)"/>
            <person name="Lucas S."/>
            <person name="Copeland A."/>
            <person name="Lapidus A."/>
            <person name="Glavina del Rio T."/>
            <person name="Dalin E."/>
            <person name="Tice H."/>
            <person name="Bruce D."/>
            <person name="Goodwin L."/>
            <person name="Pitluck S."/>
            <person name="Kyrpides N."/>
            <person name="Mavromatis K."/>
            <person name="Ovchinnikova G."/>
            <person name="Daligault H."/>
            <person name="Detter J.C."/>
            <person name="Han C."/>
            <person name="Tapia R."/>
            <person name="Larimer F."/>
            <person name="Land M."/>
            <person name="Hauser L."/>
            <person name="Markowitz V."/>
            <person name="Cheng J.-F."/>
            <person name="Hugenholtz P."/>
            <person name="Woyke T."/>
            <person name="Wu D."/>
            <person name="Spring S."/>
            <person name="Schueler E."/>
            <person name="Brambilla E."/>
            <person name="Klenk H.-P."/>
            <person name="Eisen J.A."/>
        </authorList>
    </citation>
    <scope>NUCLEOTIDE SEQUENCE [LARGE SCALE GENOMIC DNA]</scope>
    <source>
        <strain evidence="7">DSM 4017 / NBRC 107636 / OCM 62 / WeN5</strain>
    </source>
</reference>
<evidence type="ECO:0000256" key="1">
    <source>
        <dbReference type="ARBA" id="ARBA00007871"/>
    </source>
</evidence>
<evidence type="ECO:0000313" key="6">
    <source>
        <dbReference type="EMBL" id="AEH61358.1"/>
    </source>
</evidence>
<dbReference type="GO" id="GO:0003677">
    <property type="term" value="F:DNA binding"/>
    <property type="evidence" value="ECO:0007669"/>
    <property type="project" value="UniProtKB-KW"/>
</dbReference>
<evidence type="ECO:0000259" key="5">
    <source>
        <dbReference type="PROSITE" id="PS50944"/>
    </source>
</evidence>
<dbReference type="InterPro" id="IPR022687">
    <property type="entry name" value="HTH_DTXR"/>
</dbReference>
<dbReference type="InterPro" id="IPR022689">
    <property type="entry name" value="Iron_dep_repressor"/>
</dbReference>
<evidence type="ECO:0000256" key="4">
    <source>
        <dbReference type="ARBA" id="ARBA00023163"/>
    </source>
</evidence>
<evidence type="ECO:0000256" key="2">
    <source>
        <dbReference type="ARBA" id="ARBA00023015"/>
    </source>
</evidence>
<keyword evidence="2" id="KW-0805">Transcription regulation</keyword>
<feature type="domain" description="HTH dtxR-type" evidence="5">
    <location>
        <begin position="9"/>
        <end position="67"/>
    </location>
</feature>
<dbReference type="RefSeq" id="WP_013898795.1">
    <property type="nucleotide sequence ID" value="NC_015676.1"/>
</dbReference>
<dbReference type="KEGG" id="mzh:Mzhil_1519"/>
<evidence type="ECO:0000313" key="7">
    <source>
        <dbReference type="Proteomes" id="UP000006622"/>
    </source>
</evidence>
<dbReference type="OrthoDB" id="24735at2157"/>
<dbReference type="PROSITE" id="PS50944">
    <property type="entry name" value="HTH_DTXR"/>
    <property type="match status" value="1"/>
</dbReference>
<dbReference type="PANTHER" id="PTHR33238:SF7">
    <property type="entry name" value="IRON-DEPENDENT TRANSCRIPTIONAL REGULATOR"/>
    <property type="match status" value="1"/>
</dbReference>
<proteinExistence type="inferred from homology"/>
<dbReference type="PANTHER" id="PTHR33238">
    <property type="entry name" value="IRON (METAL) DEPENDENT REPRESSOR, DTXR FAMILY"/>
    <property type="match status" value="1"/>
</dbReference>
<dbReference type="Pfam" id="PF01325">
    <property type="entry name" value="Fe_dep_repress"/>
    <property type="match status" value="1"/>
</dbReference>
<dbReference type="GO" id="GO:0046983">
    <property type="term" value="F:protein dimerization activity"/>
    <property type="evidence" value="ECO:0007669"/>
    <property type="project" value="InterPro"/>
</dbReference>
<keyword evidence="7" id="KW-1185">Reference proteome</keyword>
<organism evidence="6 7">
    <name type="scientific">Methanosalsum zhilinae (strain DSM 4017 / NBRC 107636 / OCM 62 / WeN5)</name>
    <name type="common">Methanohalophilus zhilinae</name>
    <dbReference type="NCBI Taxonomy" id="679901"/>
    <lineage>
        <taxon>Archaea</taxon>
        <taxon>Methanobacteriati</taxon>
        <taxon>Methanobacteriota</taxon>
        <taxon>Stenosarchaea group</taxon>
        <taxon>Methanomicrobia</taxon>
        <taxon>Methanosarcinales</taxon>
        <taxon>Methanosarcinaceae</taxon>
        <taxon>Methanosalsum</taxon>
    </lineage>
</organism>
<dbReference type="STRING" id="679901.Mzhil_1519"/>
<accession>F7XP66</accession>
<dbReference type="GeneID" id="10823157"/>
<dbReference type="SUPFAM" id="SSF47979">
    <property type="entry name" value="Iron-dependent repressor protein, dimerization domain"/>
    <property type="match status" value="1"/>
</dbReference>
<dbReference type="AlphaFoldDB" id="F7XP66"/>
<dbReference type="InterPro" id="IPR036421">
    <property type="entry name" value="Fe_dep_repressor_sf"/>
</dbReference>
<dbReference type="SMART" id="SM00529">
    <property type="entry name" value="HTH_DTXR"/>
    <property type="match status" value="1"/>
</dbReference>
<dbReference type="InterPro" id="IPR036390">
    <property type="entry name" value="WH_DNA-bd_sf"/>
</dbReference>
<dbReference type="InterPro" id="IPR050536">
    <property type="entry name" value="DtxR_MntR_Metal-Reg"/>
</dbReference>
<dbReference type="Gene3D" id="1.10.10.10">
    <property type="entry name" value="Winged helix-like DNA-binding domain superfamily/Winged helix DNA-binding domain"/>
    <property type="match status" value="1"/>
</dbReference>
<dbReference type="InterPro" id="IPR001367">
    <property type="entry name" value="Fe_dep_repressor"/>
</dbReference>
<gene>
    <name evidence="6" type="ordered locus">Mzhil_1519</name>
</gene>
<evidence type="ECO:0000256" key="3">
    <source>
        <dbReference type="ARBA" id="ARBA00023125"/>
    </source>
</evidence>
<keyword evidence="3" id="KW-0238">DNA-binding</keyword>
<dbReference type="Proteomes" id="UP000006622">
    <property type="component" value="Chromosome"/>
</dbReference>
<dbReference type="InterPro" id="IPR036388">
    <property type="entry name" value="WH-like_DNA-bd_sf"/>
</dbReference>